<dbReference type="Gene3D" id="3.60.10.10">
    <property type="entry name" value="Endonuclease/exonuclease/phosphatase"/>
    <property type="match status" value="1"/>
</dbReference>
<accession>A0A291LVX0</accession>
<dbReference type="OrthoDB" id="292013at2"/>
<dbReference type="EMBL" id="CP021404">
    <property type="protein sequence ID" value="ATI40886.1"/>
    <property type="molecule type" value="Genomic_DNA"/>
</dbReference>
<keyword evidence="3" id="KW-1185">Reference proteome</keyword>
<dbReference type="InterPro" id="IPR005135">
    <property type="entry name" value="Endo/exonuclease/phosphatase"/>
</dbReference>
<evidence type="ECO:0000313" key="2">
    <source>
        <dbReference type="EMBL" id="ATI40886.1"/>
    </source>
</evidence>
<gene>
    <name evidence="2" type="ORF">CBW24_01945</name>
</gene>
<dbReference type="Pfam" id="PF03372">
    <property type="entry name" value="Exo_endo_phos"/>
    <property type="match status" value="1"/>
</dbReference>
<sequence length="358" mass="37183">MAEPLRIATYDAGLRRDGPGLLLRDITLAEDQATAAIAMIAALRADILLLTGMDQDQQGASLRALAEALAARGVHYPHLVPLAGNRGVETGLDLDGDGRSGGPGDAQGWGRFTGAGGIALLSRYPVDPAGLIDMSSLLWRDLPGAEMPQKDGQAFPSDAAQAVQRLSSSGHYAIPVRTPKGRITLLAFAATPPVFDGPEDANGMRNADEIRLWDALLRGALDQPPPPAPRVLLGNANLDPYDGEGRRQVIADLLAGPLWQDTGPAAPTPVAEDPSHVGPAAQDTAFWRPQAEGGPGGLRVDYVLPERGITVVNSGVLVDVPGATGSGATGSGAGADVAARASTHRPVWIEIELPPPLR</sequence>
<feature type="domain" description="Endonuclease/exonuclease/phosphatase" evidence="1">
    <location>
        <begin position="32"/>
        <end position="323"/>
    </location>
</feature>
<organism evidence="2 3">
    <name type="scientific">Pacificitalea manganoxidans</name>
    <dbReference type="NCBI Taxonomy" id="1411902"/>
    <lineage>
        <taxon>Bacteria</taxon>
        <taxon>Pseudomonadati</taxon>
        <taxon>Pseudomonadota</taxon>
        <taxon>Alphaproteobacteria</taxon>
        <taxon>Rhodobacterales</taxon>
        <taxon>Paracoccaceae</taxon>
        <taxon>Pacificitalea</taxon>
    </lineage>
</organism>
<reference evidence="2 3" key="1">
    <citation type="submission" date="2017-05" db="EMBL/GenBank/DDBJ databases">
        <title>Comparative genomic and metabolic analysis of manganese-oxidizing mechanisms in Celeribater manganoxidans DY25T: its adaption to the environment of polymetallic nodule.</title>
        <authorList>
            <person name="Wang X."/>
        </authorList>
    </citation>
    <scope>NUCLEOTIDE SEQUENCE [LARGE SCALE GENOMIC DNA]</scope>
    <source>
        <strain evidence="2 3">DY25</strain>
    </source>
</reference>
<protein>
    <recommendedName>
        <fullName evidence="1">Endonuclease/exonuclease/phosphatase domain-containing protein</fullName>
    </recommendedName>
</protein>
<dbReference type="KEGG" id="cmag:CBW24_01945"/>
<dbReference type="GO" id="GO:0003824">
    <property type="term" value="F:catalytic activity"/>
    <property type="evidence" value="ECO:0007669"/>
    <property type="project" value="InterPro"/>
</dbReference>
<dbReference type="Proteomes" id="UP000219050">
    <property type="component" value="Chromosome"/>
</dbReference>
<proteinExistence type="predicted"/>
<evidence type="ECO:0000259" key="1">
    <source>
        <dbReference type="Pfam" id="PF03372"/>
    </source>
</evidence>
<dbReference type="InterPro" id="IPR036691">
    <property type="entry name" value="Endo/exonu/phosph_ase_sf"/>
</dbReference>
<dbReference type="AlphaFoldDB" id="A0A291LVX0"/>
<dbReference type="SUPFAM" id="SSF56219">
    <property type="entry name" value="DNase I-like"/>
    <property type="match status" value="1"/>
</dbReference>
<name>A0A291LVX0_9RHOB</name>
<evidence type="ECO:0000313" key="3">
    <source>
        <dbReference type="Proteomes" id="UP000219050"/>
    </source>
</evidence>